<evidence type="ECO:0000256" key="2">
    <source>
        <dbReference type="ARBA" id="ARBA00007243"/>
    </source>
</evidence>
<keyword evidence="7" id="KW-0508">mRNA splicing</keyword>
<organism evidence="13 14">
    <name type="scientific">Parasitella parasitica</name>
    <dbReference type="NCBI Taxonomy" id="35722"/>
    <lineage>
        <taxon>Eukaryota</taxon>
        <taxon>Fungi</taxon>
        <taxon>Fungi incertae sedis</taxon>
        <taxon>Mucoromycota</taxon>
        <taxon>Mucoromycotina</taxon>
        <taxon>Mucoromycetes</taxon>
        <taxon>Mucorales</taxon>
        <taxon>Mucorineae</taxon>
        <taxon>Mucoraceae</taxon>
        <taxon>Parasitella</taxon>
    </lineage>
</organism>
<dbReference type="PANTHER" id="PTHR10501">
    <property type="entry name" value="U1 SMALL NUCLEAR RIBONUCLEOPROTEIN A/U2 SMALL NUCLEAR RIBONUCLEOPROTEIN B"/>
    <property type="match status" value="1"/>
</dbReference>
<evidence type="ECO:0000313" key="14">
    <source>
        <dbReference type="Proteomes" id="UP000054107"/>
    </source>
</evidence>
<feature type="region of interest" description="Disordered" evidence="11">
    <location>
        <begin position="1"/>
        <end position="89"/>
    </location>
</feature>
<gene>
    <name evidence="13" type="primary">PARPA_01417.1 scaffold 1359</name>
</gene>
<evidence type="ECO:0000256" key="9">
    <source>
        <dbReference type="ARBA" id="ARBA00023274"/>
    </source>
</evidence>
<keyword evidence="14" id="KW-1185">Reference proteome</keyword>
<keyword evidence="4" id="KW-0747">Spliceosome</keyword>
<dbReference type="InterPro" id="IPR000504">
    <property type="entry name" value="RRM_dom"/>
</dbReference>
<accession>A0A0B7MYC4</accession>
<feature type="region of interest" description="Disordered" evidence="11">
    <location>
        <begin position="203"/>
        <end position="242"/>
    </location>
</feature>
<feature type="domain" description="RRM" evidence="12">
    <location>
        <begin position="105"/>
        <end position="184"/>
    </location>
</feature>
<feature type="compositionally biased region" description="Pro residues" evidence="11">
    <location>
        <begin position="39"/>
        <end position="53"/>
    </location>
</feature>
<evidence type="ECO:0000256" key="1">
    <source>
        <dbReference type="ARBA" id="ARBA00004123"/>
    </source>
</evidence>
<dbReference type="GO" id="GO:0008380">
    <property type="term" value="P:RNA splicing"/>
    <property type="evidence" value="ECO:0007669"/>
    <property type="project" value="UniProtKB-KW"/>
</dbReference>
<dbReference type="SMART" id="SM00360">
    <property type="entry name" value="RRM"/>
    <property type="match status" value="2"/>
</dbReference>
<feature type="compositionally biased region" description="Low complexity" evidence="11">
    <location>
        <begin position="59"/>
        <end position="89"/>
    </location>
</feature>
<comment type="similarity">
    <text evidence="2">Belongs to the RRM U1 A/B'' family.</text>
</comment>
<dbReference type="FunFam" id="3.30.70.330:FF:000039">
    <property type="entry name" value="U1 small nuclear ribonucleoprotein A"/>
    <property type="match status" value="1"/>
</dbReference>
<dbReference type="FunFam" id="3.30.70.330:FF:000029">
    <property type="entry name" value="U2 small nuclear ribonucleoprotein B"/>
    <property type="match status" value="1"/>
</dbReference>
<feature type="domain" description="RRM" evidence="12">
    <location>
        <begin position="250"/>
        <end position="324"/>
    </location>
</feature>
<evidence type="ECO:0000259" key="12">
    <source>
        <dbReference type="PROSITE" id="PS50102"/>
    </source>
</evidence>
<dbReference type="InterPro" id="IPR035979">
    <property type="entry name" value="RBD_domain_sf"/>
</dbReference>
<dbReference type="GO" id="GO:0003723">
    <property type="term" value="F:RNA binding"/>
    <property type="evidence" value="ECO:0007669"/>
    <property type="project" value="UniProtKB-UniRule"/>
</dbReference>
<dbReference type="AlphaFoldDB" id="A0A0B7MYC4"/>
<dbReference type="CDD" id="cd12246">
    <property type="entry name" value="RRM1_U1A_like"/>
    <property type="match status" value="1"/>
</dbReference>
<keyword evidence="9" id="KW-0687">Ribonucleoprotein</keyword>
<evidence type="ECO:0000256" key="4">
    <source>
        <dbReference type="ARBA" id="ARBA00022728"/>
    </source>
</evidence>
<reference evidence="13 14" key="1">
    <citation type="submission" date="2014-09" db="EMBL/GenBank/DDBJ databases">
        <authorList>
            <person name="Ellenberger Sabrina"/>
        </authorList>
    </citation>
    <scope>NUCLEOTIDE SEQUENCE [LARGE SCALE GENOMIC DNA]</scope>
    <source>
        <strain evidence="13 14">CBS 412.66</strain>
    </source>
</reference>
<feature type="compositionally biased region" description="Low complexity" evidence="11">
    <location>
        <begin position="1"/>
        <end position="25"/>
    </location>
</feature>
<evidence type="ECO:0000256" key="6">
    <source>
        <dbReference type="ARBA" id="ARBA00022884"/>
    </source>
</evidence>
<evidence type="ECO:0000256" key="3">
    <source>
        <dbReference type="ARBA" id="ARBA00022664"/>
    </source>
</evidence>
<dbReference type="CDD" id="cd12247">
    <property type="entry name" value="RRM2_U1A_like"/>
    <property type="match status" value="1"/>
</dbReference>
<protein>
    <recommendedName>
        <fullName evidence="12">RRM domain-containing protein</fullName>
    </recommendedName>
</protein>
<dbReference type="Pfam" id="PF00076">
    <property type="entry name" value="RRM_1"/>
    <property type="match status" value="2"/>
</dbReference>
<evidence type="ECO:0000256" key="8">
    <source>
        <dbReference type="ARBA" id="ARBA00023242"/>
    </source>
</evidence>
<evidence type="ECO:0000313" key="13">
    <source>
        <dbReference type="EMBL" id="CEP08108.1"/>
    </source>
</evidence>
<dbReference type="InterPro" id="IPR012677">
    <property type="entry name" value="Nucleotide-bd_a/b_plait_sf"/>
</dbReference>
<keyword evidence="3" id="KW-0507">mRNA processing</keyword>
<dbReference type="GO" id="GO:0006397">
    <property type="term" value="P:mRNA processing"/>
    <property type="evidence" value="ECO:0007669"/>
    <property type="project" value="UniProtKB-KW"/>
</dbReference>
<dbReference type="Gene3D" id="3.30.70.330">
    <property type="match status" value="2"/>
</dbReference>
<keyword evidence="8" id="KW-0539">Nucleus</keyword>
<evidence type="ECO:0000256" key="5">
    <source>
        <dbReference type="ARBA" id="ARBA00022737"/>
    </source>
</evidence>
<dbReference type="PROSITE" id="PS50102">
    <property type="entry name" value="RRM"/>
    <property type="match status" value="2"/>
</dbReference>
<keyword evidence="5" id="KW-0677">Repeat</keyword>
<dbReference type="GO" id="GO:0005681">
    <property type="term" value="C:spliceosomal complex"/>
    <property type="evidence" value="ECO:0007669"/>
    <property type="project" value="UniProtKB-KW"/>
</dbReference>
<dbReference type="STRING" id="35722.A0A0B7MYC4"/>
<dbReference type="GO" id="GO:0030532">
    <property type="term" value="C:small nuclear ribonucleoprotein complex"/>
    <property type="evidence" value="ECO:0007669"/>
    <property type="project" value="UniProtKB-ARBA"/>
</dbReference>
<evidence type="ECO:0000256" key="10">
    <source>
        <dbReference type="PROSITE-ProRule" id="PRU00176"/>
    </source>
</evidence>
<dbReference type="OrthoDB" id="266020at2759"/>
<feature type="compositionally biased region" description="Polar residues" evidence="11">
    <location>
        <begin position="227"/>
        <end position="239"/>
    </location>
</feature>
<dbReference type="Proteomes" id="UP000054107">
    <property type="component" value="Unassembled WGS sequence"/>
</dbReference>
<comment type="subcellular location">
    <subcellularLocation>
        <location evidence="1">Nucleus</location>
    </subcellularLocation>
</comment>
<sequence length="324" mass="35231">MSQPPQQQQLPSGSAAPPTAFNGNSGPPPPFPAGGMPPAGFPPGSMPPPPPGGFPGGPSPAQGQFPPGSVPFTPGVPVAAAPTAPTGTVNGIPVAKQSLNTTPSRTVYVSNLNEKVKLDVLKNSLRTLFMQFGEVLDVVAHQNIRMRGQAFVAFPDEASADKAITDLQHFRLYDKPMVLQFARNKSDVHAKSDGDYETHYKQRMAKKEETSKLPLPGSHKPTFKANRPQQKSTHFNPTANIPDEYLPPNNILFLQKLPETITQQQLVDLFQRFPGFREVRMIPTKKSIAFVEYDNELQSAAAKSELSGHSFGPDQEMKVTFARK</sequence>
<name>A0A0B7MYC4_9FUNG</name>
<dbReference type="SUPFAM" id="SSF54928">
    <property type="entry name" value="RNA-binding domain, RBD"/>
    <property type="match status" value="1"/>
</dbReference>
<proteinExistence type="inferred from homology"/>
<evidence type="ECO:0000256" key="7">
    <source>
        <dbReference type="ARBA" id="ARBA00023187"/>
    </source>
</evidence>
<dbReference type="EMBL" id="LN719426">
    <property type="protein sequence ID" value="CEP08108.1"/>
    <property type="molecule type" value="Genomic_DNA"/>
</dbReference>
<keyword evidence="6 10" id="KW-0694">RNA-binding</keyword>
<evidence type="ECO:0000256" key="11">
    <source>
        <dbReference type="SAM" id="MobiDB-lite"/>
    </source>
</evidence>